<dbReference type="Proteomes" id="UP000078541">
    <property type="component" value="Unassembled WGS sequence"/>
</dbReference>
<feature type="region of interest" description="Disordered" evidence="1">
    <location>
        <begin position="370"/>
        <end position="421"/>
    </location>
</feature>
<name>A0A195F8Z1_9HYME</name>
<evidence type="ECO:0000313" key="4">
    <source>
        <dbReference type="Proteomes" id="UP000078541"/>
    </source>
</evidence>
<dbReference type="CDD" id="cd00201">
    <property type="entry name" value="WW"/>
    <property type="match status" value="1"/>
</dbReference>
<dbReference type="KEGG" id="tsep:108750544"/>
<accession>A0A195F8Z1</accession>
<protein>
    <recommendedName>
        <fullName evidence="2">WW domain-containing protein</fullName>
    </recommendedName>
</protein>
<sequence>MYSAMYISNFVSDKDNYDRGVGFYDNNNSSTQNSQSPRVYEFGKFEENYGWIQCQSKSYPNRVYYHNTRTGCNSWYRPVSHFMDIPFVSVRRANYTGDTVESTNDLELMSVSDDEKEKQIPTRDGNKSLIDVMDIMARYYYTLQIPDADSSNMMDGSDCYKEKKQDIDDENNNINDSSLYVTNFLENEFFEDTDQKTEQKTNQILEEKTNHILDSLSDNTSNISSFPTEPVIYGVPCLKKIDVECQLIEPKKTYITRREKPEPKKIINDIYGVSRLKKIDIECQLIKPKRTYDTSSRKKPGPKKIISDIYGVRTISYNLPEPDEVCAAMGVKISTLSDSDSDASILPSPSRRTKTTRLLESEWRDIEKNLHQPLLSDSSSSSSSRSDTTSSSSSSSSSSNQNSDSSSSCSSCSCSLCDRNA</sequence>
<reference evidence="3 4" key="1">
    <citation type="submission" date="2016-03" db="EMBL/GenBank/DDBJ databases">
        <title>Trachymyrmex septentrionalis WGS genome.</title>
        <authorList>
            <person name="Nygaard S."/>
            <person name="Hu H."/>
            <person name="Boomsma J."/>
            <person name="Zhang G."/>
        </authorList>
    </citation>
    <scope>NUCLEOTIDE SEQUENCE [LARGE SCALE GENOMIC DNA]</scope>
    <source>
        <strain evidence="3">Tsep2-gDNA-1</strain>
        <tissue evidence="3">Whole body</tissue>
    </source>
</reference>
<dbReference type="PROSITE" id="PS50020">
    <property type="entry name" value="WW_DOMAIN_2"/>
    <property type="match status" value="1"/>
</dbReference>
<keyword evidence="4" id="KW-1185">Reference proteome</keyword>
<feature type="compositionally biased region" description="Low complexity" evidence="1">
    <location>
        <begin position="376"/>
        <end position="410"/>
    </location>
</feature>
<dbReference type="OrthoDB" id="7671187at2759"/>
<dbReference type="EMBL" id="KQ981727">
    <property type="protein sequence ID" value="KYN37075.1"/>
    <property type="molecule type" value="Genomic_DNA"/>
</dbReference>
<feature type="domain" description="WW" evidence="2">
    <location>
        <begin position="50"/>
        <end position="80"/>
    </location>
</feature>
<evidence type="ECO:0000256" key="1">
    <source>
        <dbReference type="SAM" id="MobiDB-lite"/>
    </source>
</evidence>
<organism evidence="3 4">
    <name type="scientific">Trachymyrmex septentrionalis</name>
    <dbReference type="NCBI Taxonomy" id="34720"/>
    <lineage>
        <taxon>Eukaryota</taxon>
        <taxon>Metazoa</taxon>
        <taxon>Ecdysozoa</taxon>
        <taxon>Arthropoda</taxon>
        <taxon>Hexapoda</taxon>
        <taxon>Insecta</taxon>
        <taxon>Pterygota</taxon>
        <taxon>Neoptera</taxon>
        <taxon>Endopterygota</taxon>
        <taxon>Hymenoptera</taxon>
        <taxon>Apocrita</taxon>
        <taxon>Aculeata</taxon>
        <taxon>Formicoidea</taxon>
        <taxon>Formicidae</taxon>
        <taxon>Myrmicinae</taxon>
        <taxon>Trachymyrmex</taxon>
    </lineage>
</organism>
<evidence type="ECO:0000259" key="2">
    <source>
        <dbReference type="PROSITE" id="PS50020"/>
    </source>
</evidence>
<dbReference type="AlphaFoldDB" id="A0A195F8Z1"/>
<dbReference type="InterPro" id="IPR001202">
    <property type="entry name" value="WW_dom"/>
</dbReference>
<proteinExistence type="predicted"/>
<gene>
    <name evidence="3" type="ORF">ALC56_08866</name>
</gene>
<evidence type="ECO:0000313" key="3">
    <source>
        <dbReference type="EMBL" id="KYN37075.1"/>
    </source>
</evidence>